<comment type="similarity">
    <text evidence="1 4 5">Belongs to the universal ribosomal protein uL15 family.</text>
</comment>
<reference evidence="9" key="1">
    <citation type="journal article" date="2015" name="MBio">
        <title>Genome-Resolved Metagenomic Analysis Reveals Roles for Candidate Phyla and Other Microbial Community Members in Biogeochemical Transformations in Oil Reservoirs.</title>
        <authorList>
            <person name="Hu P."/>
            <person name="Tom L."/>
            <person name="Singh A."/>
            <person name="Thomas B.C."/>
            <person name="Baker B.J."/>
            <person name="Piceno Y.M."/>
            <person name="Andersen G.L."/>
            <person name="Banfield J.F."/>
        </authorList>
    </citation>
    <scope>NUCLEOTIDE SEQUENCE [LARGE SCALE GENOMIC DNA]</scope>
</reference>
<dbReference type="InterPro" id="IPR030878">
    <property type="entry name" value="Ribosomal_uL15"/>
</dbReference>
<keyword evidence="4" id="KW-0694">RNA-binding</keyword>
<organism evidence="8 9">
    <name type="scientific">Thermacetogenium phaeum</name>
    <dbReference type="NCBI Taxonomy" id="85874"/>
    <lineage>
        <taxon>Bacteria</taxon>
        <taxon>Bacillati</taxon>
        <taxon>Bacillota</taxon>
        <taxon>Clostridia</taxon>
        <taxon>Thermoanaerobacterales</taxon>
        <taxon>Thermoanaerobacteraceae</taxon>
        <taxon>Thermacetogenium</taxon>
    </lineage>
</organism>
<keyword evidence="3 4" id="KW-0687">Ribonucleoprotein</keyword>
<feature type="compositionally biased region" description="Gly residues" evidence="6">
    <location>
        <begin position="22"/>
        <end position="31"/>
    </location>
</feature>
<gene>
    <name evidence="4" type="primary">rplO</name>
    <name evidence="8" type="ORF">XD66_0074</name>
</gene>
<dbReference type="AlphaFoldDB" id="A0A117LBQ6"/>
<comment type="function">
    <text evidence="4">Binds to the 23S rRNA.</text>
</comment>
<dbReference type="Gene3D" id="3.100.10.10">
    <property type="match status" value="1"/>
</dbReference>
<evidence type="ECO:0000256" key="1">
    <source>
        <dbReference type="ARBA" id="ARBA00007320"/>
    </source>
</evidence>
<dbReference type="Proteomes" id="UP000053326">
    <property type="component" value="Unassembled WGS sequence"/>
</dbReference>
<evidence type="ECO:0000256" key="6">
    <source>
        <dbReference type="SAM" id="MobiDB-lite"/>
    </source>
</evidence>
<comment type="caution">
    <text evidence="8">The sequence shown here is derived from an EMBL/GenBank/DDBJ whole genome shotgun (WGS) entry which is preliminary data.</text>
</comment>
<feature type="domain" description="Large ribosomal subunit protein uL15/eL18" evidence="7">
    <location>
        <begin position="76"/>
        <end position="144"/>
    </location>
</feature>
<comment type="subunit">
    <text evidence="4">Part of the 50S ribosomal subunit.</text>
</comment>
<dbReference type="GO" id="GO:0022625">
    <property type="term" value="C:cytosolic large ribosomal subunit"/>
    <property type="evidence" value="ECO:0007669"/>
    <property type="project" value="TreeGrafter"/>
</dbReference>
<accession>A0A117LBQ6</accession>
<dbReference type="PROSITE" id="PS00475">
    <property type="entry name" value="RIBOSOMAL_L15"/>
    <property type="match status" value="1"/>
</dbReference>
<evidence type="ECO:0000259" key="7">
    <source>
        <dbReference type="Pfam" id="PF00828"/>
    </source>
</evidence>
<dbReference type="GO" id="GO:0006412">
    <property type="term" value="P:translation"/>
    <property type="evidence" value="ECO:0007669"/>
    <property type="project" value="UniProtKB-UniRule"/>
</dbReference>
<dbReference type="GO" id="GO:0019843">
    <property type="term" value="F:rRNA binding"/>
    <property type="evidence" value="ECO:0007669"/>
    <property type="project" value="UniProtKB-UniRule"/>
</dbReference>
<dbReference type="EMBL" id="LGFO01000004">
    <property type="protein sequence ID" value="KUK37223.1"/>
    <property type="molecule type" value="Genomic_DNA"/>
</dbReference>
<sequence>MKLHELRPAPGARAVRVRKGRGIGSGLGKTAGRGHKGQKARSGGSIRRGFEGGQMPLYRRIPKRGFTNVFREEVAVVNVKDLDRFPAGAVVTPQLLRDHGLVKKRDVKVKLLGKGEIKHPLTVQVHAVSKGAAEKIAAAGGKVEVI</sequence>
<evidence type="ECO:0000313" key="8">
    <source>
        <dbReference type="EMBL" id="KUK37223.1"/>
    </source>
</evidence>
<evidence type="ECO:0000256" key="4">
    <source>
        <dbReference type="HAMAP-Rule" id="MF_01341"/>
    </source>
</evidence>
<evidence type="ECO:0000256" key="3">
    <source>
        <dbReference type="ARBA" id="ARBA00023274"/>
    </source>
</evidence>
<dbReference type="GO" id="GO:0003735">
    <property type="term" value="F:structural constituent of ribosome"/>
    <property type="evidence" value="ECO:0007669"/>
    <property type="project" value="InterPro"/>
</dbReference>
<proteinExistence type="inferred from homology"/>
<evidence type="ECO:0000313" key="9">
    <source>
        <dbReference type="Proteomes" id="UP000053326"/>
    </source>
</evidence>
<keyword evidence="4" id="KW-0699">rRNA-binding</keyword>
<evidence type="ECO:0000256" key="2">
    <source>
        <dbReference type="ARBA" id="ARBA00022980"/>
    </source>
</evidence>
<dbReference type="PANTHER" id="PTHR12934:SF11">
    <property type="entry name" value="LARGE RIBOSOMAL SUBUNIT PROTEIN UL15M"/>
    <property type="match status" value="1"/>
</dbReference>
<dbReference type="Pfam" id="PF00828">
    <property type="entry name" value="Ribosomal_L27A"/>
    <property type="match status" value="1"/>
</dbReference>
<dbReference type="OMA" id="WFEGGQM"/>
<feature type="region of interest" description="Disordered" evidence="6">
    <location>
        <begin position="1"/>
        <end position="51"/>
    </location>
</feature>
<dbReference type="InterPro" id="IPR001196">
    <property type="entry name" value="Ribosomal_uL15_CS"/>
</dbReference>
<dbReference type="InterPro" id="IPR036227">
    <property type="entry name" value="Ribosomal_uL15/eL18_sf"/>
</dbReference>
<dbReference type="NCBIfam" id="TIGR01071">
    <property type="entry name" value="rplO_bact"/>
    <property type="match status" value="1"/>
</dbReference>
<dbReference type="InterPro" id="IPR005749">
    <property type="entry name" value="Ribosomal_uL15_bac-type"/>
</dbReference>
<keyword evidence="2 4" id="KW-0689">Ribosomal protein</keyword>
<dbReference type="InterPro" id="IPR021131">
    <property type="entry name" value="Ribosomal_uL15/eL18"/>
</dbReference>
<dbReference type="PATRIC" id="fig|85874.4.peg.873"/>
<name>A0A117LBQ6_9THEO</name>
<dbReference type="PANTHER" id="PTHR12934">
    <property type="entry name" value="50S RIBOSOMAL PROTEIN L15"/>
    <property type="match status" value="1"/>
</dbReference>
<dbReference type="SUPFAM" id="SSF52080">
    <property type="entry name" value="Ribosomal proteins L15p and L18e"/>
    <property type="match status" value="1"/>
</dbReference>
<protein>
    <recommendedName>
        <fullName evidence="4">Large ribosomal subunit protein uL15</fullName>
    </recommendedName>
</protein>
<dbReference type="HAMAP" id="MF_01341">
    <property type="entry name" value="Ribosomal_uL15"/>
    <property type="match status" value="1"/>
</dbReference>
<evidence type="ECO:0000256" key="5">
    <source>
        <dbReference type="RuleBase" id="RU003888"/>
    </source>
</evidence>